<organism evidence="2 3">
    <name type="scientific">Leucosporidium creatinivorum</name>
    <dbReference type="NCBI Taxonomy" id="106004"/>
    <lineage>
        <taxon>Eukaryota</taxon>
        <taxon>Fungi</taxon>
        <taxon>Dikarya</taxon>
        <taxon>Basidiomycota</taxon>
        <taxon>Pucciniomycotina</taxon>
        <taxon>Microbotryomycetes</taxon>
        <taxon>Leucosporidiales</taxon>
        <taxon>Leucosporidium</taxon>
    </lineage>
</organism>
<feature type="region of interest" description="Disordered" evidence="1">
    <location>
        <begin position="208"/>
        <end position="286"/>
    </location>
</feature>
<protein>
    <submittedName>
        <fullName evidence="2">Uncharacterized protein</fullName>
    </submittedName>
</protein>
<sequence length="286" mass="29840">MYAFTLRSLLSSPAARLLSLLGSERPSRFFASCHNMLANAPSSPITTTPPHLRPRQDVTTTVDSAASSSSLLSVQMEVFGYFYGIEVTAPGTVTVPSEELYFECPDGAEDTWKEATTENQDLGQETSGQRCLVSYTGTFAQAWYMGAITWEAGVYGCQCIWEDLGGLGEHTVRVLNPSPGYNGGGQLWINGLIYATDTQVYTTQTGTVVPTHSAPSYTSGQSTSSTISSKPSNTQSSTSIAIATSDSASASLTADTASSTSTSSTDSPSSSASASSSPGSAATKSS</sequence>
<keyword evidence="3" id="KW-1185">Reference proteome</keyword>
<evidence type="ECO:0000256" key="1">
    <source>
        <dbReference type="SAM" id="MobiDB-lite"/>
    </source>
</evidence>
<comment type="caution">
    <text evidence="2">The sequence shown here is derived from an EMBL/GenBank/DDBJ whole genome shotgun (WGS) entry which is preliminary data.</text>
</comment>
<name>A0A1Y2ENE8_9BASI</name>
<dbReference type="Proteomes" id="UP000193467">
    <property type="component" value="Unassembled WGS sequence"/>
</dbReference>
<dbReference type="EMBL" id="MCGR01000048">
    <property type="protein sequence ID" value="ORY73077.1"/>
    <property type="molecule type" value="Genomic_DNA"/>
</dbReference>
<gene>
    <name evidence="2" type="ORF">BCR35DRAFT_344561</name>
</gene>
<dbReference type="AlphaFoldDB" id="A0A1Y2ENE8"/>
<dbReference type="InParanoid" id="A0A1Y2ENE8"/>
<evidence type="ECO:0000313" key="3">
    <source>
        <dbReference type="Proteomes" id="UP000193467"/>
    </source>
</evidence>
<evidence type="ECO:0000313" key="2">
    <source>
        <dbReference type="EMBL" id="ORY73077.1"/>
    </source>
</evidence>
<reference evidence="2 3" key="1">
    <citation type="submission" date="2016-07" db="EMBL/GenBank/DDBJ databases">
        <title>Pervasive Adenine N6-methylation of Active Genes in Fungi.</title>
        <authorList>
            <consortium name="DOE Joint Genome Institute"/>
            <person name="Mondo S.J."/>
            <person name="Dannebaum R.O."/>
            <person name="Kuo R.C."/>
            <person name="Labutti K."/>
            <person name="Haridas S."/>
            <person name="Kuo A."/>
            <person name="Salamov A."/>
            <person name="Ahrendt S.R."/>
            <person name="Lipzen A."/>
            <person name="Sullivan W."/>
            <person name="Andreopoulos W.B."/>
            <person name="Clum A."/>
            <person name="Lindquist E."/>
            <person name="Daum C."/>
            <person name="Ramamoorthy G.K."/>
            <person name="Gryganskyi A."/>
            <person name="Culley D."/>
            <person name="Magnuson J.K."/>
            <person name="James T.Y."/>
            <person name="O'Malley M.A."/>
            <person name="Stajich J.E."/>
            <person name="Spatafora J.W."/>
            <person name="Visel A."/>
            <person name="Grigoriev I.V."/>
        </authorList>
    </citation>
    <scope>NUCLEOTIDE SEQUENCE [LARGE SCALE GENOMIC DNA]</scope>
    <source>
        <strain evidence="2 3">62-1032</strain>
    </source>
</reference>
<proteinExistence type="predicted"/>
<accession>A0A1Y2ENE8</accession>